<name>A0ABV2SRH3_9GAMM</name>
<gene>
    <name evidence="1" type="ORF">V5J35_004670</name>
</gene>
<protein>
    <submittedName>
        <fullName evidence="1">Uncharacterized protein</fullName>
    </submittedName>
</protein>
<dbReference type="Proteomes" id="UP001549366">
    <property type="component" value="Unassembled WGS sequence"/>
</dbReference>
<proteinExistence type="predicted"/>
<comment type="caution">
    <text evidence="1">The sequence shown here is derived from an EMBL/GenBank/DDBJ whole genome shotgun (WGS) entry which is preliminary data.</text>
</comment>
<reference evidence="1 2" key="1">
    <citation type="submission" date="2024-06" db="EMBL/GenBank/DDBJ databases">
        <title>Genomic Encyclopedia of Type Strains, Phase V (KMG-V): Genome sequencing to study the core and pangenomes of soil and plant-associated prokaryotes.</title>
        <authorList>
            <person name="Whitman W."/>
        </authorList>
    </citation>
    <scope>NUCLEOTIDE SEQUENCE [LARGE SCALE GENOMIC DNA]</scope>
    <source>
        <strain evidence="1 2">NE40</strain>
    </source>
</reference>
<evidence type="ECO:0000313" key="1">
    <source>
        <dbReference type="EMBL" id="MET4759478.1"/>
    </source>
</evidence>
<dbReference type="EMBL" id="JBEWTB010000002">
    <property type="protein sequence ID" value="MET4759478.1"/>
    <property type="molecule type" value="Genomic_DNA"/>
</dbReference>
<sequence length="92" mass="10406">MSLVNQKQQTPSEFAQLGALLDSGWLSQLESLWQSLFVPFQPGDVRQTDGLIKLVSYEAESRSSVLTVESAADCLNQFKELVGHFRNFNLEW</sequence>
<organism evidence="1 2">
    <name type="scientific">Endozoicomonas lisbonensis</name>
    <dbReference type="NCBI Taxonomy" id="3120522"/>
    <lineage>
        <taxon>Bacteria</taxon>
        <taxon>Pseudomonadati</taxon>
        <taxon>Pseudomonadota</taxon>
        <taxon>Gammaproteobacteria</taxon>
        <taxon>Oceanospirillales</taxon>
        <taxon>Endozoicomonadaceae</taxon>
        <taxon>Endozoicomonas</taxon>
    </lineage>
</organism>
<accession>A0ABV2SRH3</accession>
<keyword evidence="2" id="KW-1185">Reference proteome</keyword>
<dbReference type="RefSeq" id="WP_354009457.1">
    <property type="nucleotide sequence ID" value="NZ_JBEWTA010000001.1"/>
</dbReference>
<evidence type="ECO:0000313" key="2">
    <source>
        <dbReference type="Proteomes" id="UP001549366"/>
    </source>
</evidence>